<dbReference type="EMBL" id="PQ059485">
    <property type="protein sequence ID" value="XDE70267.1"/>
    <property type="molecule type" value="Genomic_DNA"/>
</dbReference>
<evidence type="ECO:0000313" key="1">
    <source>
        <dbReference type="EMBL" id="XDE70267.1"/>
    </source>
</evidence>
<protein>
    <submittedName>
        <fullName evidence="1">Uncharacterized protein</fullName>
    </submittedName>
</protein>
<proteinExistence type="predicted"/>
<name>A0AB39A3B1_9VIRU</name>
<accession>A0AB39A3B1</accession>
<sequence length="58" mass="6621">MLDLKITKLQTGTSKKGKTYYLAFVGPNKDITIMTQFITPGQFERIKSLDDKIEVINK</sequence>
<reference evidence="1" key="1">
    <citation type="submission" date="2024-06" db="EMBL/GenBank/DDBJ databases">
        <title>Taxonomic and functional characterisation of viruses from a lost world in the Cuatro Cienegas Basin, Mexico.</title>
        <authorList>
            <person name="Cisneros-Martinez A.M."/>
            <person name="Rodriguez-Cruz U.E."/>
            <person name="Eguiarte L.E."/>
            <person name="Souza V."/>
        </authorList>
    </citation>
    <scope>NUCLEOTIDE SEQUENCE</scope>
    <source>
        <strain evidence="1">C0N11L56</strain>
    </source>
</reference>
<organism evidence="1">
    <name type="scientific">Arfiviricetes sp</name>
    <dbReference type="NCBI Taxonomy" id="2832556"/>
    <lineage>
        <taxon>Viruses</taxon>
        <taxon>Monodnaviria</taxon>
        <taxon>Shotokuvirae</taxon>
        <taxon>Cressdnaviricota</taxon>
        <taxon>Arfiviricetes</taxon>
    </lineage>
</organism>